<feature type="domain" description="Luciferase-like" evidence="5">
    <location>
        <begin position="3"/>
        <end position="202"/>
    </location>
</feature>
<dbReference type="PANTHER" id="PTHR42847:SF4">
    <property type="entry name" value="ALKANESULFONATE MONOOXYGENASE-RELATED"/>
    <property type="match status" value="1"/>
</dbReference>
<evidence type="ECO:0000259" key="5">
    <source>
        <dbReference type="Pfam" id="PF00296"/>
    </source>
</evidence>
<dbReference type="Pfam" id="PF00296">
    <property type="entry name" value="Bac_luciferase"/>
    <property type="match status" value="1"/>
</dbReference>
<dbReference type="InterPro" id="IPR036661">
    <property type="entry name" value="Luciferase-like_sf"/>
</dbReference>
<keyword evidence="4" id="KW-0503">Monooxygenase</keyword>
<dbReference type="InterPro" id="IPR011251">
    <property type="entry name" value="Luciferase-like_dom"/>
</dbReference>
<dbReference type="GO" id="GO:0008726">
    <property type="term" value="F:alkanesulfonate monooxygenase activity"/>
    <property type="evidence" value="ECO:0007669"/>
    <property type="project" value="TreeGrafter"/>
</dbReference>
<evidence type="ECO:0000313" key="6">
    <source>
        <dbReference type="EMBL" id="CAB4531975.1"/>
    </source>
</evidence>
<dbReference type="SUPFAM" id="SSF51679">
    <property type="entry name" value="Bacterial luciferase-like"/>
    <property type="match status" value="1"/>
</dbReference>
<evidence type="ECO:0000256" key="1">
    <source>
        <dbReference type="ARBA" id="ARBA00022630"/>
    </source>
</evidence>
<reference evidence="6" key="1">
    <citation type="submission" date="2020-05" db="EMBL/GenBank/DDBJ databases">
        <authorList>
            <person name="Chiriac C."/>
            <person name="Salcher M."/>
            <person name="Ghai R."/>
            <person name="Kavagutti S V."/>
        </authorList>
    </citation>
    <scope>NUCLEOTIDE SEQUENCE</scope>
</reference>
<keyword evidence="2" id="KW-0288">FMN</keyword>
<dbReference type="AlphaFoldDB" id="A0A6J6AZK0"/>
<dbReference type="InterPro" id="IPR019923">
    <property type="entry name" value="Lucif-like_OxRdtase_MSMEG_2516"/>
</dbReference>
<dbReference type="Gene3D" id="3.20.20.30">
    <property type="entry name" value="Luciferase-like domain"/>
    <property type="match status" value="1"/>
</dbReference>
<dbReference type="GO" id="GO:0046306">
    <property type="term" value="P:alkanesulfonate catabolic process"/>
    <property type="evidence" value="ECO:0007669"/>
    <property type="project" value="TreeGrafter"/>
</dbReference>
<proteinExistence type="predicted"/>
<organism evidence="6">
    <name type="scientific">freshwater metagenome</name>
    <dbReference type="NCBI Taxonomy" id="449393"/>
    <lineage>
        <taxon>unclassified sequences</taxon>
        <taxon>metagenomes</taxon>
        <taxon>ecological metagenomes</taxon>
    </lineage>
</organism>
<gene>
    <name evidence="6" type="ORF">UFOPK1421_00026</name>
</gene>
<dbReference type="EMBL" id="CAEZSL010000002">
    <property type="protein sequence ID" value="CAB4531975.1"/>
    <property type="molecule type" value="Genomic_DNA"/>
</dbReference>
<keyword evidence="3" id="KW-0560">Oxidoreductase</keyword>
<sequence>MSHPFRFGLQAYAPESGKQWRELARKAESTGFSSFHLADHIIGPGPALAATGHPVQTVAAIPAMAVAAEATSTIKVGCRVLCVDYRNPVMLAKEVATLDFFSEGRLELGLGAGWLQGEYEAVGIPFDRAGVRLDRFEEVIGLLRASFAEGELNIDTTHVHAVGFEAVPKPFTKSGPPIMIGGGAQRILTIAGREADIVSLNFNNSSGKLGAEGIGSSTAEHTDQKIQWIRNGAGERFDQIEIEIAAYFTVVTPDGAGTRAKMAPMFGMAPEVFAEHPNVLIGSVDEICDRIVERRERFGISYTSFGASVMDSVIPVVERLSGK</sequence>
<evidence type="ECO:0000256" key="2">
    <source>
        <dbReference type="ARBA" id="ARBA00022643"/>
    </source>
</evidence>
<evidence type="ECO:0000256" key="3">
    <source>
        <dbReference type="ARBA" id="ARBA00023002"/>
    </source>
</evidence>
<keyword evidence="1" id="KW-0285">Flavoprotein</keyword>
<evidence type="ECO:0000256" key="4">
    <source>
        <dbReference type="ARBA" id="ARBA00023033"/>
    </source>
</evidence>
<name>A0A6J6AZK0_9ZZZZ</name>
<dbReference type="PANTHER" id="PTHR42847">
    <property type="entry name" value="ALKANESULFONATE MONOOXYGENASE"/>
    <property type="match status" value="1"/>
</dbReference>
<protein>
    <submittedName>
        <fullName evidence="6">Unannotated protein</fullName>
    </submittedName>
</protein>
<accession>A0A6J6AZK0</accession>
<dbReference type="NCBIfam" id="TIGR03621">
    <property type="entry name" value="F420_MSMEG_2516"/>
    <property type="match status" value="1"/>
</dbReference>
<dbReference type="InterPro" id="IPR050172">
    <property type="entry name" value="SsuD_RutA_monooxygenase"/>
</dbReference>